<evidence type="ECO:0000313" key="2">
    <source>
        <dbReference type="Proteomes" id="UP000027265"/>
    </source>
</evidence>
<gene>
    <name evidence="1" type="ORF">JAAARDRAFT_203780</name>
</gene>
<proteinExistence type="predicted"/>
<dbReference type="OrthoDB" id="70770at2759"/>
<evidence type="ECO:0000313" key="1">
    <source>
        <dbReference type="EMBL" id="KDQ62709.1"/>
    </source>
</evidence>
<organism evidence="1 2">
    <name type="scientific">Jaapia argillacea MUCL 33604</name>
    <dbReference type="NCBI Taxonomy" id="933084"/>
    <lineage>
        <taxon>Eukaryota</taxon>
        <taxon>Fungi</taxon>
        <taxon>Dikarya</taxon>
        <taxon>Basidiomycota</taxon>
        <taxon>Agaricomycotina</taxon>
        <taxon>Agaricomycetes</taxon>
        <taxon>Agaricomycetidae</taxon>
        <taxon>Jaapiales</taxon>
        <taxon>Jaapiaceae</taxon>
        <taxon>Jaapia</taxon>
    </lineage>
</organism>
<dbReference type="Proteomes" id="UP000027265">
    <property type="component" value="Unassembled WGS sequence"/>
</dbReference>
<accession>A0A067Q6V4</accession>
<dbReference type="EMBL" id="KL197711">
    <property type="protein sequence ID" value="KDQ62709.1"/>
    <property type="molecule type" value="Genomic_DNA"/>
</dbReference>
<reference evidence="2" key="1">
    <citation type="journal article" date="2014" name="Proc. Natl. Acad. Sci. U.S.A.">
        <title>Extensive sampling of basidiomycete genomes demonstrates inadequacy of the white-rot/brown-rot paradigm for wood decay fungi.</title>
        <authorList>
            <person name="Riley R."/>
            <person name="Salamov A.A."/>
            <person name="Brown D.W."/>
            <person name="Nagy L.G."/>
            <person name="Floudas D."/>
            <person name="Held B.W."/>
            <person name="Levasseur A."/>
            <person name="Lombard V."/>
            <person name="Morin E."/>
            <person name="Otillar R."/>
            <person name="Lindquist E.A."/>
            <person name="Sun H."/>
            <person name="LaButti K.M."/>
            <person name="Schmutz J."/>
            <person name="Jabbour D."/>
            <person name="Luo H."/>
            <person name="Baker S.E."/>
            <person name="Pisabarro A.G."/>
            <person name="Walton J.D."/>
            <person name="Blanchette R.A."/>
            <person name="Henrissat B."/>
            <person name="Martin F."/>
            <person name="Cullen D."/>
            <person name="Hibbett D.S."/>
            <person name="Grigoriev I.V."/>
        </authorList>
    </citation>
    <scope>NUCLEOTIDE SEQUENCE [LARGE SCALE GENOMIC DNA]</scope>
    <source>
        <strain evidence="2">MUCL 33604</strain>
    </source>
</reference>
<dbReference type="InParanoid" id="A0A067Q6V4"/>
<sequence length="168" mass="18719">MDAAGFVSRPHPPSVVISVAHGTRELQAERGDNCSAQYIQRRSRGLAKEFDPLSALYEMEQVAQLKVDEDEYTNEVLSRREPFGSAGLSGSLFFQSADSRYLLKSLEIGYPLPPSLLHILIGRVTRRFASPSNPLILYKIPSIPDHIYRKPPGMVPRNDRPTGYGHAV</sequence>
<evidence type="ECO:0008006" key="3">
    <source>
        <dbReference type="Google" id="ProtNLM"/>
    </source>
</evidence>
<dbReference type="AlphaFoldDB" id="A0A067Q6V4"/>
<name>A0A067Q6V4_9AGAM</name>
<keyword evidence="2" id="KW-1185">Reference proteome</keyword>
<dbReference type="HOGENOM" id="CLU_1586724_0_0_1"/>
<protein>
    <recommendedName>
        <fullName evidence="3">PIPK domain-containing protein</fullName>
    </recommendedName>
</protein>